<dbReference type="SMART" id="SM00388">
    <property type="entry name" value="HisKA"/>
    <property type="match status" value="1"/>
</dbReference>
<dbReference type="SUPFAM" id="SSF55874">
    <property type="entry name" value="ATPase domain of HSP90 chaperone/DNA topoisomerase II/histidine kinase"/>
    <property type="match status" value="1"/>
</dbReference>
<dbReference type="InterPro" id="IPR036097">
    <property type="entry name" value="HisK_dim/P_sf"/>
</dbReference>
<evidence type="ECO:0000256" key="4">
    <source>
        <dbReference type="SAM" id="Phobius"/>
    </source>
</evidence>
<dbReference type="InterPro" id="IPR003661">
    <property type="entry name" value="HisK_dim/P_dom"/>
</dbReference>
<dbReference type="Gene3D" id="3.30.565.10">
    <property type="entry name" value="Histidine kinase-like ATPase, C-terminal domain"/>
    <property type="match status" value="1"/>
</dbReference>
<dbReference type="RefSeq" id="WP_248412040.1">
    <property type="nucleotide sequence ID" value="NZ_JALPQF010000003.1"/>
</dbReference>
<evidence type="ECO:0000256" key="2">
    <source>
        <dbReference type="ARBA" id="ARBA00012438"/>
    </source>
</evidence>
<keyword evidence="3" id="KW-0597">Phosphoprotein</keyword>
<dbReference type="EMBL" id="JALPQF010000003">
    <property type="protein sequence ID" value="MCK8479789.1"/>
    <property type="molecule type" value="Genomic_DNA"/>
</dbReference>
<dbReference type="InterPro" id="IPR036890">
    <property type="entry name" value="HATPase_C_sf"/>
</dbReference>
<keyword evidence="4" id="KW-0812">Transmembrane</keyword>
<evidence type="ECO:0000256" key="1">
    <source>
        <dbReference type="ARBA" id="ARBA00000085"/>
    </source>
</evidence>
<dbReference type="InterPro" id="IPR005467">
    <property type="entry name" value="His_kinase_dom"/>
</dbReference>
<dbReference type="CDD" id="cd00075">
    <property type="entry name" value="HATPase"/>
    <property type="match status" value="1"/>
</dbReference>
<dbReference type="PRINTS" id="PR00344">
    <property type="entry name" value="BCTRLSENSOR"/>
</dbReference>
<dbReference type="Pfam" id="PF00512">
    <property type="entry name" value="HisKA"/>
    <property type="match status" value="1"/>
</dbReference>
<comment type="catalytic activity">
    <reaction evidence="1">
        <text>ATP + protein L-histidine = ADP + protein N-phospho-L-histidine.</text>
        <dbReference type="EC" id="2.7.13.3"/>
    </reaction>
</comment>
<dbReference type="CDD" id="cd00082">
    <property type="entry name" value="HisKA"/>
    <property type="match status" value="1"/>
</dbReference>
<reference evidence="6" key="1">
    <citation type="submission" date="2022-04" db="EMBL/GenBank/DDBJ databases">
        <authorList>
            <person name="Ren T."/>
        </authorList>
    </citation>
    <scope>NUCLEOTIDE SEQUENCE</scope>
    <source>
        <strain evidence="6">F63249</strain>
    </source>
</reference>
<proteinExistence type="predicted"/>
<dbReference type="InterPro" id="IPR003594">
    <property type="entry name" value="HATPase_dom"/>
</dbReference>
<dbReference type="GO" id="GO:0016301">
    <property type="term" value="F:kinase activity"/>
    <property type="evidence" value="ECO:0007669"/>
    <property type="project" value="UniProtKB-KW"/>
</dbReference>
<keyword evidence="7" id="KW-1185">Reference proteome</keyword>
<keyword evidence="6" id="KW-0808">Transferase</keyword>
<sequence>MERQEKITILTSVVVVLSLIGILVLQASWLNLAVDTNIEIFQQKVDIASNKIAKIIRDKKGLTDKIHQTIINNKGESNFVNQEIKSVIKEVLDEANLPNGHSYGLYKHINQMDNQKVYGNASDTLLKNSTCNKKSDRFFGWTNLTCNQNYGNGNDYHLAIFPSYESYIFNEVKWILTTSILFIGLVLIGFIYTIKTIRKQTKLSVLKNDFINNLTHEFKTPLFSISLASKAIRKKEAVKNSEGKTSYLDVIDTETNHLKNQVEKILQLSMLDSGRLFLTKERIFLHEHLKEVSNNFDLLLKEKNGIIHFDLDNSNPRIYGDIQHLKNVWYNILDNAIKYNNNSPVVKLSTRICDDDIIEILVKDNGIGIKSENRDLVFDRFYREREGDIYNAKGFGLGLSYVSEILKLHNANISLMENTTSGSTFKISFPRYYE</sequence>
<organism evidence="6 7">
    <name type="scientific">Psychroserpens algicola</name>
    <dbReference type="NCBI Taxonomy" id="1719034"/>
    <lineage>
        <taxon>Bacteria</taxon>
        <taxon>Pseudomonadati</taxon>
        <taxon>Bacteroidota</taxon>
        <taxon>Flavobacteriia</taxon>
        <taxon>Flavobacteriales</taxon>
        <taxon>Flavobacteriaceae</taxon>
        <taxon>Psychroserpens</taxon>
    </lineage>
</organism>
<feature type="domain" description="Histidine kinase" evidence="5">
    <location>
        <begin position="213"/>
        <end position="433"/>
    </location>
</feature>
<comment type="caution">
    <text evidence="6">The sequence shown here is derived from an EMBL/GenBank/DDBJ whole genome shotgun (WGS) entry which is preliminary data.</text>
</comment>
<evidence type="ECO:0000313" key="6">
    <source>
        <dbReference type="EMBL" id="MCK8479789.1"/>
    </source>
</evidence>
<protein>
    <recommendedName>
        <fullName evidence="2">histidine kinase</fullName>
        <ecNumber evidence="2">2.7.13.3</ecNumber>
    </recommendedName>
</protein>
<dbReference type="PROSITE" id="PS50109">
    <property type="entry name" value="HIS_KIN"/>
    <property type="match status" value="1"/>
</dbReference>
<name>A0ABT0H5X8_9FLAO</name>
<dbReference type="Pfam" id="PF02518">
    <property type="entry name" value="HATPase_c"/>
    <property type="match status" value="1"/>
</dbReference>
<evidence type="ECO:0000256" key="3">
    <source>
        <dbReference type="ARBA" id="ARBA00022553"/>
    </source>
</evidence>
<dbReference type="InterPro" id="IPR004358">
    <property type="entry name" value="Sig_transdc_His_kin-like_C"/>
</dbReference>
<evidence type="ECO:0000259" key="5">
    <source>
        <dbReference type="PROSITE" id="PS50109"/>
    </source>
</evidence>
<gene>
    <name evidence="6" type="ORF">MUY34_04105</name>
</gene>
<dbReference type="SUPFAM" id="SSF47384">
    <property type="entry name" value="Homodimeric domain of signal transducing histidine kinase"/>
    <property type="match status" value="1"/>
</dbReference>
<keyword evidence="4" id="KW-0472">Membrane</keyword>
<keyword evidence="4" id="KW-1133">Transmembrane helix</keyword>
<dbReference type="Gene3D" id="1.10.287.130">
    <property type="match status" value="1"/>
</dbReference>
<dbReference type="EC" id="2.7.13.3" evidence="2"/>
<keyword evidence="6" id="KW-0418">Kinase</keyword>
<dbReference type="Proteomes" id="UP001203687">
    <property type="component" value="Unassembled WGS sequence"/>
</dbReference>
<feature type="transmembrane region" description="Helical" evidence="4">
    <location>
        <begin position="174"/>
        <end position="194"/>
    </location>
</feature>
<dbReference type="PANTHER" id="PTHR43547">
    <property type="entry name" value="TWO-COMPONENT HISTIDINE KINASE"/>
    <property type="match status" value="1"/>
</dbReference>
<feature type="transmembrane region" description="Helical" evidence="4">
    <location>
        <begin position="7"/>
        <end position="29"/>
    </location>
</feature>
<dbReference type="PANTHER" id="PTHR43547:SF2">
    <property type="entry name" value="HYBRID SIGNAL TRANSDUCTION HISTIDINE KINASE C"/>
    <property type="match status" value="1"/>
</dbReference>
<accession>A0ABT0H5X8</accession>
<evidence type="ECO:0000313" key="7">
    <source>
        <dbReference type="Proteomes" id="UP001203687"/>
    </source>
</evidence>
<dbReference type="SMART" id="SM00387">
    <property type="entry name" value="HATPase_c"/>
    <property type="match status" value="1"/>
</dbReference>